<feature type="region of interest" description="Disordered" evidence="5">
    <location>
        <begin position="255"/>
        <end position="282"/>
    </location>
</feature>
<evidence type="ECO:0000256" key="5">
    <source>
        <dbReference type="SAM" id="MobiDB-lite"/>
    </source>
</evidence>
<dbReference type="InterPro" id="IPR050109">
    <property type="entry name" value="HTH-type_TetR-like_transc_reg"/>
</dbReference>
<dbReference type="RefSeq" id="WP_329357168.1">
    <property type="nucleotide sequence ID" value="NZ_CP109490.1"/>
</dbReference>
<evidence type="ECO:0000256" key="2">
    <source>
        <dbReference type="ARBA" id="ARBA00023125"/>
    </source>
</evidence>
<name>A0ABZ1ZMW9_STRAQ</name>
<organism evidence="7 8">
    <name type="scientific">Streptomyces anulatus</name>
    <name type="common">Streptomyces chrysomallus</name>
    <dbReference type="NCBI Taxonomy" id="1892"/>
    <lineage>
        <taxon>Bacteria</taxon>
        <taxon>Bacillati</taxon>
        <taxon>Actinomycetota</taxon>
        <taxon>Actinomycetes</taxon>
        <taxon>Kitasatosporales</taxon>
        <taxon>Streptomycetaceae</taxon>
        <taxon>Streptomyces</taxon>
    </lineage>
</organism>
<dbReference type="InterPro" id="IPR004111">
    <property type="entry name" value="Repressor_TetR_C"/>
</dbReference>
<evidence type="ECO:0000313" key="8">
    <source>
        <dbReference type="Proteomes" id="UP001431926"/>
    </source>
</evidence>
<dbReference type="PANTHER" id="PTHR30055:SF151">
    <property type="entry name" value="TRANSCRIPTIONAL REGULATORY PROTEIN"/>
    <property type="match status" value="1"/>
</dbReference>
<evidence type="ECO:0000313" key="7">
    <source>
        <dbReference type="EMBL" id="WUX38778.1"/>
    </source>
</evidence>
<evidence type="ECO:0000256" key="1">
    <source>
        <dbReference type="ARBA" id="ARBA00023015"/>
    </source>
</evidence>
<dbReference type="InterPro" id="IPR001647">
    <property type="entry name" value="HTH_TetR"/>
</dbReference>
<dbReference type="Gene3D" id="1.10.10.60">
    <property type="entry name" value="Homeodomain-like"/>
    <property type="match status" value="1"/>
</dbReference>
<dbReference type="Pfam" id="PF00440">
    <property type="entry name" value="TetR_N"/>
    <property type="match status" value="1"/>
</dbReference>
<dbReference type="EMBL" id="CP109491">
    <property type="protein sequence ID" value="WUX38778.1"/>
    <property type="molecule type" value="Genomic_DNA"/>
</dbReference>
<keyword evidence="3" id="KW-0804">Transcription</keyword>
<dbReference type="InterPro" id="IPR036271">
    <property type="entry name" value="Tet_transcr_reg_TetR-rel_C_sf"/>
</dbReference>
<proteinExistence type="predicted"/>
<sequence>MTEKNGSGGGDLPASLEAAWGLRDRPAKGPKPGLSLERIVAAAVGVAASDGLAAVSMGRVAQELGASTMSLYRYVSAKDELYVLMQEAAVGPPEPLSALEAGAGWRAALTEWASAQRERYHGHLWALRIPIGGPPATPNSIAWWEQGLQALGGSGLGEGDKTSVILLISNFVRSEALMMSDLAAAVTARGITPEELAASHERTLKRLVDPERHPGITRQLETGVMSEPDEADYEFDFGMGVLLDGVEALIRRAADRSGTVDRSGVADGSGSTGASGGDVKSA</sequence>
<evidence type="ECO:0000256" key="3">
    <source>
        <dbReference type="ARBA" id="ARBA00023163"/>
    </source>
</evidence>
<protein>
    <submittedName>
        <fullName evidence="7">TetR/AcrR family transcriptional regulator</fullName>
    </submittedName>
</protein>
<feature type="domain" description="HTH tetR-type" evidence="6">
    <location>
        <begin position="33"/>
        <end position="93"/>
    </location>
</feature>
<dbReference type="Proteomes" id="UP001431926">
    <property type="component" value="Chromosome"/>
</dbReference>
<feature type="DNA-binding region" description="H-T-H motif" evidence="4">
    <location>
        <begin position="56"/>
        <end position="75"/>
    </location>
</feature>
<keyword evidence="2 4" id="KW-0238">DNA-binding</keyword>
<dbReference type="Pfam" id="PF02909">
    <property type="entry name" value="TetR_C_1"/>
    <property type="match status" value="1"/>
</dbReference>
<dbReference type="SUPFAM" id="SSF48498">
    <property type="entry name" value="Tetracyclin repressor-like, C-terminal domain"/>
    <property type="match status" value="1"/>
</dbReference>
<dbReference type="InterPro" id="IPR009057">
    <property type="entry name" value="Homeodomain-like_sf"/>
</dbReference>
<evidence type="ECO:0000259" key="6">
    <source>
        <dbReference type="PROSITE" id="PS50977"/>
    </source>
</evidence>
<gene>
    <name evidence="7" type="ORF">OG367_22215</name>
</gene>
<accession>A0ABZ1ZMW9</accession>
<reference evidence="7" key="1">
    <citation type="submission" date="2022-10" db="EMBL/GenBank/DDBJ databases">
        <title>The complete genomes of actinobacterial strains from the NBC collection.</title>
        <authorList>
            <person name="Joergensen T.S."/>
            <person name="Alvarez Arevalo M."/>
            <person name="Sterndorff E.B."/>
            <person name="Faurdal D."/>
            <person name="Vuksanovic O."/>
            <person name="Mourched A.-S."/>
            <person name="Charusanti P."/>
            <person name="Shaw S."/>
            <person name="Blin K."/>
            <person name="Weber T."/>
        </authorList>
    </citation>
    <scope>NUCLEOTIDE SEQUENCE</scope>
    <source>
        <strain evidence="7">NBC_01436</strain>
    </source>
</reference>
<keyword evidence="8" id="KW-1185">Reference proteome</keyword>
<keyword evidence="1" id="KW-0805">Transcription regulation</keyword>
<dbReference type="SUPFAM" id="SSF46689">
    <property type="entry name" value="Homeodomain-like"/>
    <property type="match status" value="1"/>
</dbReference>
<dbReference type="PROSITE" id="PS50977">
    <property type="entry name" value="HTH_TETR_2"/>
    <property type="match status" value="1"/>
</dbReference>
<dbReference type="Gene3D" id="1.10.357.10">
    <property type="entry name" value="Tetracycline Repressor, domain 2"/>
    <property type="match status" value="1"/>
</dbReference>
<dbReference type="PANTHER" id="PTHR30055">
    <property type="entry name" value="HTH-TYPE TRANSCRIPTIONAL REGULATOR RUTR"/>
    <property type="match status" value="1"/>
</dbReference>
<evidence type="ECO:0000256" key="4">
    <source>
        <dbReference type="PROSITE-ProRule" id="PRU00335"/>
    </source>
</evidence>